<dbReference type="InterPro" id="IPR041654">
    <property type="entry name" value="StyA_sbd"/>
</dbReference>
<dbReference type="EMBL" id="CP000089">
    <property type="protein sequence ID" value="AAZ46093.1"/>
    <property type="molecule type" value="Genomic_DNA"/>
</dbReference>
<sequence length="413" mass="45362">MRKITIVGAGQGGLQLGMFLLGRGYQVTLVSNRLPEEIAAGRVMSSQSMYDMAIGYEREIGISFWDEDCPPIQGVHMRAGDASGQPMIDWKSLMSAPGQSVDQRIKMPFWIDEFQRRGGTMEFLDVGMSDLDRYGASSDLVIVASGKGAIGAMFERDSVRSAFDQPLRTIALLYVHGMAPKSGFSALNININPGVGEFINFPALTHSGACDIINLESIAGGPMDQWNKPMSPAEYLELGKAQIKEFFPWEADRCENIRLTDNNGTLVGRITPIVRKPVARTPAGTTVLGMADVLVLNDPITGQGSNNASKCAKIYGDAIIAHGAAKFDNDWMVDTFEHYWDYAQWVAKFTNTHLLPPPQHLLKVFSACGANARMASAVANAFDDPKILNPWYYDEKEADRFIASFEKTVCEVL</sequence>
<dbReference type="OrthoDB" id="8801399at2"/>
<name>Q47GD8_DECAR</name>
<dbReference type="Gene3D" id="3.50.50.60">
    <property type="entry name" value="FAD/NAD(P)-binding domain"/>
    <property type="match status" value="3"/>
</dbReference>
<gene>
    <name evidence="2" type="ordered locus">Daro_1344</name>
</gene>
<dbReference type="Pfam" id="PF17885">
    <property type="entry name" value="Smoa_sbd"/>
    <property type="match status" value="1"/>
</dbReference>
<accession>Q47GD8</accession>
<dbReference type="eggNOG" id="COG0654">
    <property type="taxonomic scope" value="Bacteria"/>
</dbReference>
<protein>
    <submittedName>
        <fullName evidence="2">Putative oxygenase</fullName>
    </submittedName>
</protein>
<dbReference type="SUPFAM" id="SSF51905">
    <property type="entry name" value="FAD/NAD(P)-binding domain"/>
    <property type="match status" value="1"/>
</dbReference>
<feature type="domain" description="Styrene monooxygenase StyA putative substrate binding" evidence="1">
    <location>
        <begin position="146"/>
        <end position="253"/>
    </location>
</feature>
<reference evidence="2" key="1">
    <citation type="submission" date="2005-08" db="EMBL/GenBank/DDBJ databases">
        <title>Complete sequence of Dechloromonas aromatica RCB.</title>
        <authorList>
            <person name="Salinero K.K."/>
            <person name="Copeland A."/>
            <person name="Lucas S."/>
            <person name="Lapidus A."/>
            <person name="Barry K."/>
            <person name="Detter J.C."/>
            <person name="Glavina T."/>
            <person name="Hammon N."/>
            <person name="Israni S."/>
            <person name="Pitluck S."/>
            <person name="Di Bartolo G."/>
            <person name="Trong S."/>
            <person name="Schmutz J."/>
            <person name="Larimer F."/>
            <person name="Land M."/>
            <person name="Ivanova N."/>
            <person name="Richardson P."/>
        </authorList>
    </citation>
    <scope>NUCLEOTIDE SEQUENCE</scope>
    <source>
        <strain evidence="2">RCB</strain>
    </source>
</reference>
<dbReference type="AlphaFoldDB" id="Q47GD8"/>
<dbReference type="InterPro" id="IPR036188">
    <property type="entry name" value="FAD/NAD-bd_sf"/>
</dbReference>
<evidence type="ECO:0000313" key="2">
    <source>
        <dbReference type="EMBL" id="AAZ46093.1"/>
    </source>
</evidence>
<dbReference type="HOGENOM" id="CLU_033694_0_0_4"/>
<organism evidence="2">
    <name type="scientific">Dechloromonas aromatica (strain RCB)</name>
    <dbReference type="NCBI Taxonomy" id="159087"/>
    <lineage>
        <taxon>Bacteria</taxon>
        <taxon>Pseudomonadati</taxon>
        <taxon>Pseudomonadota</taxon>
        <taxon>Betaproteobacteria</taxon>
        <taxon>Rhodocyclales</taxon>
        <taxon>Azonexaceae</taxon>
        <taxon>Dechloromonas</taxon>
    </lineage>
</organism>
<dbReference type="KEGG" id="dar:Daro_1344"/>
<dbReference type="STRING" id="159087.Daro_1344"/>
<proteinExistence type="predicted"/>
<evidence type="ECO:0000259" key="1">
    <source>
        <dbReference type="Pfam" id="PF17885"/>
    </source>
</evidence>